<keyword evidence="5" id="KW-1185">Reference proteome</keyword>
<keyword evidence="1" id="KW-0472">Membrane</keyword>
<dbReference type="GO" id="GO:0016878">
    <property type="term" value="F:acid-thiol ligase activity"/>
    <property type="evidence" value="ECO:0007669"/>
    <property type="project" value="UniProtKB-ARBA"/>
</dbReference>
<dbReference type="InterPro" id="IPR050237">
    <property type="entry name" value="ATP-dep_AMP-bd_enzyme"/>
</dbReference>
<name>A0A139AUF7_GONPJ</name>
<organism evidence="4 5">
    <name type="scientific">Gonapodya prolifera (strain JEL478)</name>
    <name type="common">Monoblepharis prolifera</name>
    <dbReference type="NCBI Taxonomy" id="1344416"/>
    <lineage>
        <taxon>Eukaryota</taxon>
        <taxon>Fungi</taxon>
        <taxon>Fungi incertae sedis</taxon>
        <taxon>Chytridiomycota</taxon>
        <taxon>Chytridiomycota incertae sedis</taxon>
        <taxon>Monoblepharidomycetes</taxon>
        <taxon>Monoblepharidales</taxon>
        <taxon>Gonapodyaceae</taxon>
        <taxon>Gonapodya</taxon>
    </lineage>
</organism>
<evidence type="ECO:0000259" key="3">
    <source>
        <dbReference type="Pfam" id="PF13193"/>
    </source>
</evidence>
<dbReference type="Gene3D" id="3.30.300.30">
    <property type="match status" value="1"/>
</dbReference>
<dbReference type="InterPro" id="IPR000873">
    <property type="entry name" value="AMP-dep_synth/lig_dom"/>
</dbReference>
<keyword evidence="4" id="KW-0436">Ligase</keyword>
<dbReference type="Pfam" id="PF00501">
    <property type="entry name" value="AMP-binding"/>
    <property type="match status" value="1"/>
</dbReference>
<gene>
    <name evidence="4" type="ORF">M427DRAFT_374030</name>
</gene>
<evidence type="ECO:0000313" key="5">
    <source>
        <dbReference type="Proteomes" id="UP000070544"/>
    </source>
</evidence>
<evidence type="ECO:0000313" key="4">
    <source>
        <dbReference type="EMBL" id="KXS20376.1"/>
    </source>
</evidence>
<dbReference type="EMBL" id="KQ965735">
    <property type="protein sequence ID" value="KXS20376.1"/>
    <property type="molecule type" value="Genomic_DNA"/>
</dbReference>
<sequence length="587" mass="64410">MTNIPPPVVSHQEANRLLTTALGSPFELEERVIRGVKLRCWKNGPKSLRTVWESTQGRTGEYIAFYDENGVVRERITYPEAHKRVSVLADYLLAAGVVKGDRVAICMRNWTEWILIFWAIVSIGGIAVPINAWLTGPESEYCLTDSGSKVVFCDGERAERLRPHFANLRAAGTTAIVVSRSTEDFPGTVTLSSVFQRHAAAAQKGLPAIEIESDDDATIFYTSGTTGKPKGALATHRGWCSLLMGSPFFIARNFLRRGEPLPTPDPNFTPAFLIVTPLFHATGYAFTQNTTLSGGKIVLMFKWNPEVALKIIQADKITGFGGVPSLVWQMLEHPTLHKYDTSSLMGLTYGGAPSAPELMQEVKRKVPGAIAANGYGMTETCAGIIMNSEEDYLRKPDSVGVVNAAHDVKIMSEDGTREMPTGQIGEIWMKGPNVVKGYWRKPEANAKTFVDGFVKSGDLGYVDEEGFVFIRDRSKDMLIRGGENIYSVEVEDALYSHPSVMEAAVVGIPDRILGELVGAAVQIKPSWAGKVNQQELVNHCKPRLAGFKIPIFIDIGLEELPKNPNGKVLKPTVRDAVVAKYLKQSKL</sequence>
<dbReference type="AlphaFoldDB" id="A0A139AUF7"/>
<dbReference type="OMA" id="GWWVPRE"/>
<dbReference type="Pfam" id="PF13193">
    <property type="entry name" value="AMP-binding_C"/>
    <property type="match status" value="1"/>
</dbReference>
<dbReference type="InterPro" id="IPR045851">
    <property type="entry name" value="AMP-bd_C_sf"/>
</dbReference>
<dbReference type="OrthoDB" id="10253115at2759"/>
<feature type="domain" description="AMP-binding enzyme C-terminal" evidence="3">
    <location>
        <begin position="489"/>
        <end position="567"/>
    </location>
</feature>
<dbReference type="PANTHER" id="PTHR43767:SF1">
    <property type="entry name" value="NONRIBOSOMAL PEPTIDE SYNTHASE PES1 (EUROFUNG)-RELATED"/>
    <property type="match status" value="1"/>
</dbReference>
<feature type="transmembrane region" description="Helical" evidence="1">
    <location>
        <begin position="113"/>
        <end position="134"/>
    </location>
</feature>
<evidence type="ECO:0000259" key="2">
    <source>
        <dbReference type="Pfam" id="PF00501"/>
    </source>
</evidence>
<dbReference type="InterPro" id="IPR025110">
    <property type="entry name" value="AMP-bd_C"/>
</dbReference>
<keyword evidence="1" id="KW-1133">Transmembrane helix</keyword>
<dbReference type="SUPFAM" id="SSF56801">
    <property type="entry name" value="Acetyl-CoA synthetase-like"/>
    <property type="match status" value="1"/>
</dbReference>
<dbReference type="PANTHER" id="PTHR43767">
    <property type="entry name" value="LONG-CHAIN-FATTY-ACID--COA LIGASE"/>
    <property type="match status" value="1"/>
</dbReference>
<proteinExistence type="predicted"/>
<protein>
    <submittedName>
        <fullName evidence="4">Acyl-CoA synthetases /AMP-acid ligases II</fullName>
    </submittedName>
</protein>
<keyword evidence="1" id="KW-0812">Transmembrane</keyword>
<dbReference type="Proteomes" id="UP000070544">
    <property type="component" value="Unassembled WGS sequence"/>
</dbReference>
<dbReference type="STRING" id="1344416.A0A139AUF7"/>
<dbReference type="PROSITE" id="PS00455">
    <property type="entry name" value="AMP_BINDING"/>
    <property type="match status" value="1"/>
</dbReference>
<dbReference type="Gene3D" id="3.40.50.980">
    <property type="match status" value="2"/>
</dbReference>
<accession>A0A139AUF7</accession>
<feature type="domain" description="AMP-dependent synthetase/ligase" evidence="2">
    <location>
        <begin position="56"/>
        <end position="439"/>
    </location>
</feature>
<evidence type="ECO:0000256" key="1">
    <source>
        <dbReference type="SAM" id="Phobius"/>
    </source>
</evidence>
<dbReference type="InterPro" id="IPR020845">
    <property type="entry name" value="AMP-binding_CS"/>
</dbReference>
<reference evidence="4 5" key="1">
    <citation type="journal article" date="2015" name="Genome Biol. Evol.">
        <title>Phylogenomic analyses indicate that early fungi evolved digesting cell walls of algal ancestors of land plants.</title>
        <authorList>
            <person name="Chang Y."/>
            <person name="Wang S."/>
            <person name="Sekimoto S."/>
            <person name="Aerts A.L."/>
            <person name="Choi C."/>
            <person name="Clum A."/>
            <person name="LaButti K.M."/>
            <person name="Lindquist E.A."/>
            <person name="Yee Ngan C."/>
            <person name="Ohm R.A."/>
            <person name="Salamov A.A."/>
            <person name="Grigoriev I.V."/>
            <person name="Spatafora J.W."/>
            <person name="Berbee M.L."/>
        </authorList>
    </citation>
    <scope>NUCLEOTIDE SEQUENCE [LARGE SCALE GENOMIC DNA]</scope>
    <source>
        <strain evidence="4 5">JEL478</strain>
    </source>
</reference>
<dbReference type="Gene3D" id="2.30.38.10">
    <property type="entry name" value="Luciferase, Domain 3"/>
    <property type="match status" value="1"/>
</dbReference>